<dbReference type="Pfam" id="PF00612">
    <property type="entry name" value="IQ"/>
    <property type="match status" value="2"/>
</dbReference>
<feature type="compositionally biased region" description="Polar residues" evidence="1">
    <location>
        <begin position="712"/>
        <end position="729"/>
    </location>
</feature>
<protein>
    <submittedName>
        <fullName evidence="2">Uncharacterized protein</fullName>
    </submittedName>
</protein>
<dbReference type="PANTHER" id="PTHR33504:SF2">
    <property type="entry name" value="PROTEIN MFI"/>
    <property type="match status" value="1"/>
</dbReference>
<dbReference type="Proteomes" id="UP000193920">
    <property type="component" value="Unassembled WGS sequence"/>
</dbReference>
<feature type="compositionally biased region" description="Basic and acidic residues" evidence="1">
    <location>
        <begin position="1"/>
        <end position="101"/>
    </location>
</feature>
<dbReference type="CDD" id="cd23767">
    <property type="entry name" value="IQCD"/>
    <property type="match status" value="1"/>
</dbReference>
<keyword evidence="3" id="KW-1185">Reference proteome</keyword>
<evidence type="ECO:0000256" key="1">
    <source>
        <dbReference type="SAM" id="MobiDB-lite"/>
    </source>
</evidence>
<feature type="region of interest" description="Disordered" evidence="1">
    <location>
        <begin position="1"/>
        <end position="103"/>
    </location>
</feature>
<dbReference type="SMART" id="SM00015">
    <property type="entry name" value="IQ"/>
    <property type="match status" value="3"/>
</dbReference>
<dbReference type="PANTHER" id="PTHR33504">
    <property type="entry name" value="NADH DEHYDROGENASE (UBIQUINONE) 1 BETA SUBCOMPLEX, 4"/>
    <property type="match status" value="1"/>
</dbReference>
<feature type="region of interest" description="Disordered" evidence="1">
    <location>
        <begin position="705"/>
        <end position="729"/>
    </location>
</feature>
<organism evidence="2 3">
    <name type="scientific">Neocallimastix californiae</name>
    <dbReference type="NCBI Taxonomy" id="1754190"/>
    <lineage>
        <taxon>Eukaryota</taxon>
        <taxon>Fungi</taxon>
        <taxon>Fungi incertae sedis</taxon>
        <taxon>Chytridiomycota</taxon>
        <taxon>Chytridiomycota incertae sedis</taxon>
        <taxon>Neocallimastigomycetes</taxon>
        <taxon>Neocallimastigales</taxon>
        <taxon>Neocallimastigaceae</taxon>
        <taxon>Neocallimastix</taxon>
    </lineage>
</organism>
<dbReference type="EMBL" id="MCOG01000154">
    <property type="protein sequence ID" value="ORY34517.1"/>
    <property type="molecule type" value="Genomic_DNA"/>
</dbReference>
<evidence type="ECO:0000313" key="3">
    <source>
        <dbReference type="Proteomes" id="UP000193920"/>
    </source>
</evidence>
<comment type="caution">
    <text evidence="2">The sequence shown here is derived from an EMBL/GenBank/DDBJ whole genome shotgun (WGS) entry which is preliminary data.</text>
</comment>
<dbReference type="PROSITE" id="PS50096">
    <property type="entry name" value="IQ"/>
    <property type="match status" value="2"/>
</dbReference>
<name>A0A1Y2BIX5_9FUNG</name>
<evidence type="ECO:0000313" key="2">
    <source>
        <dbReference type="EMBL" id="ORY34517.1"/>
    </source>
</evidence>
<reference evidence="2 3" key="1">
    <citation type="submission" date="2016-08" db="EMBL/GenBank/DDBJ databases">
        <title>A Parts List for Fungal Cellulosomes Revealed by Comparative Genomics.</title>
        <authorList>
            <consortium name="DOE Joint Genome Institute"/>
            <person name="Haitjema C.H."/>
            <person name="Gilmore S.P."/>
            <person name="Henske J.K."/>
            <person name="Solomon K.V."/>
            <person name="De Groot R."/>
            <person name="Kuo A."/>
            <person name="Mondo S.J."/>
            <person name="Salamov A.A."/>
            <person name="Labutti K."/>
            <person name="Zhao Z."/>
            <person name="Chiniquy J."/>
            <person name="Barry K."/>
            <person name="Brewer H.M."/>
            <person name="Purvine S.O."/>
            <person name="Wright A.T."/>
            <person name="Boxma B."/>
            <person name="Van Alen T."/>
            <person name="Hackstein J.H."/>
            <person name="Baker S.E."/>
            <person name="Grigoriev I.V."/>
            <person name="O'Malley M.A."/>
        </authorList>
    </citation>
    <scope>NUCLEOTIDE SEQUENCE [LARGE SCALE GENOMIC DNA]</scope>
    <source>
        <strain evidence="2 3">G1</strain>
    </source>
</reference>
<dbReference type="InterPro" id="IPR000048">
    <property type="entry name" value="IQ_motif_EF-hand-BS"/>
</dbReference>
<accession>A0A1Y2BIX5</accession>
<sequence length="729" mass="87974">MNEEDEKKMNEEDEKKINEEDEKKINEEDEKKINEEDEKKINEEDEKKMNEEDEKKINEEDEKKINEGDKKKNEEDEEKKNEEDEKNINEEDNEKMNEGYNKKKLNMNYKRKSFSELLNKNNPKIIGTNIENLLWGFNPNELLNEITFPNEKEEYLIRRIKKIRNLAVKHISISEEEVDFFLECFNNNIYYIIHDFINTPMYKEYKKNINGKYKNSVDIFCKNINIDIDYLRTFDYVYSSLDKMKLMTKTIKKQTISNLDDMFNSNKQLKIFLSRSAAAITIQSFWRMYITRKKFSVIMYGELSYITNTNSTERNPNMLYLPSITDLSVQEKLIQKYKIFCQYYENKGYLPPDFPQYCAVLIQKHFKRYLCQAYYKKLKELPEDIRNNLIQNLHHNDSFKFNIKAAINYYATMIQRAWRSHYNRKIFKLYKYLIRFRENGNPCKLLKYINPLEAQLIDSSFKAHIRFRLGGYSFPPVIYYKIYIHKSLIDINSFSPRDYTKIEKPTPHQLFCNDKDIPDNSTTGWYTRVENNGWRPISDSFKSDIYKMDDIEFETTQKTVKFHHLRLKRKEDVIIQKKKKKIEWLRKIYQIEKSKEENNDDDEEIYDENEEENDFNLIKEWSDKLNYEDYVINWRKLATTDRTEKYSNFNTIIQDRNLKKLQVVQNKIIENDKTDNTEPINTEKEKIEQTENINKMDDINIKSIEDQRNSSESRAPSASTIQSISDYIF</sequence>
<dbReference type="AlphaFoldDB" id="A0A1Y2BIX5"/>
<dbReference type="OrthoDB" id="10253073at2759"/>
<gene>
    <name evidence="2" type="ORF">LY90DRAFT_673229</name>
</gene>
<proteinExistence type="predicted"/>
<dbReference type="Gene3D" id="1.20.5.190">
    <property type="match status" value="1"/>
</dbReference>